<organism evidence="3 4">
    <name type="scientific">Ramlibacter agri</name>
    <dbReference type="NCBI Taxonomy" id="2728837"/>
    <lineage>
        <taxon>Bacteria</taxon>
        <taxon>Pseudomonadati</taxon>
        <taxon>Pseudomonadota</taxon>
        <taxon>Betaproteobacteria</taxon>
        <taxon>Burkholderiales</taxon>
        <taxon>Comamonadaceae</taxon>
        <taxon>Ramlibacter</taxon>
    </lineage>
</organism>
<keyword evidence="1" id="KW-0732">Signal</keyword>
<evidence type="ECO:0000313" key="3">
    <source>
        <dbReference type="EMBL" id="NML47658.1"/>
    </source>
</evidence>
<dbReference type="InterPro" id="IPR012347">
    <property type="entry name" value="Ferritin-like"/>
</dbReference>
<evidence type="ECO:0000313" key="4">
    <source>
        <dbReference type="Proteomes" id="UP000541185"/>
    </source>
</evidence>
<reference evidence="3 4" key="1">
    <citation type="submission" date="2020-04" db="EMBL/GenBank/DDBJ databases">
        <title>Ramlibacter sp. G-1-2-2 isolated from soil.</title>
        <authorList>
            <person name="Dahal R.H."/>
        </authorList>
    </citation>
    <scope>NUCLEOTIDE SEQUENCE [LARGE SCALE GENOMIC DNA]</scope>
    <source>
        <strain evidence="3 4">G-1-2-2</strain>
    </source>
</reference>
<dbReference type="PANTHER" id="PTHR38593:SF1">
    <property type="entry name" value="BLR2558 PROTEIN"/>
    <property type="match status" value="1"/>
</dbReference>
<dbReference type="RefSeq" id="WP_169421923.1">
    <property type="nucleotide sequence ID" value="NZ_JABBFX010000003.1"/>
</dbReference>
<comment type="caution">
    <text evidence="3">The sequence shown here is derived from an EMBL/GenBank/DDBJ whole genome shotgun (WGS) entry which is preliminary data.</text>
</comment>
<evidence type="ECO:0000259" key="2">
    <source>
        <dbReference type="Pfam" id="PF13628"/>
    </source>
</evidence>
<dbReference type="Pfam" id="PF13628">
    <property type="entry name" value="DUF4142"/>
    <property type="match status" value="1"/>
</dbReference>
<evidence type="ECO:0000256" key="1">
    <source>
        <dbReference type="SAM" id="SignalP"/>
    </source>
</evidence>
<proteinExistence type="predicted"/>
<feature type="chain" id="PRO_5032955049" evidence="1">
    <location>
        <begin position="20"/>
        <end position="164"/>
    </location>
</feature>
<sequence>MQKTFIALALFTATGLAFAAVDKADQKFMEKAAGGNMAEVEVGKMVEGKAQDASVKAFGSTLVKDHSAANDELKALASSKGVTLPSSLPRDEQKKVDKLNKSKHFEKDFVKDSVKDHKKDIKEFEKASKDAKDPDVKAWATKTLPTLQAHLQTAEGLEKDVKGK</sequence>
<accession>A0A848HIV9</accession>
<dbReference type="Proteomes" id="UP000541185">
    <property type="component" value="Unassembled WGS sequence"/>
</dbReference>
<protein>
    <submittedName>
        <fullName evidence="3">DUF4142 domain-containing protein</fullName>
    </submittedName>
</protein>
<dbReference type="PANTHER" id="PTHR38593">
    <property type="entry name" value="BLR2558 PROTEIN"/>
    <property type="match status" value="1"/>
</dbReference>
<keyword evidence="4" id="KW-1185">Reference proteome</keyword>
<dbReference type="Gene3D" id="1.20.1260.10">
    <property type="match status" value="1"/>
</dbReference>
<dbReference type="EMBL" id="JABBFX010000003">
    <property type="protein sequence ID" value="NML47658.1"/>
    <property type="molecule type" value="Genomic_DNA"/>
</dbReference>
<name>A0A848HIV9_9BURK</name>
<feature type="signal peptide" evidence="1">
    <location>
        <begin position="1"/>
        <end position="19"/>
    </location>
</feature>
<dbReference type="InterPro" id="IPR025419">
    <property type="entry name" value="DUF4142"/>
</dbReference>
<gene>
    <name evidence="3" type="ORF">HHL11_28165</name>
</gene>
<feature type="domain" description="DUF4142" evidence="2">
    <location>
        <begin position="24"/>
        <end position="157"/>
    </location>
</feature>
<dbReference type="AlphaFoldDB" id="A0A848HIV9"/>